<evidence type="ECO:0000313" key="5">
    <source>
        <dbReference type="EMBL" id="EGQ9137959.1"/>
    </source>
</evidence>
<dbReference type="EMBL" id="AAXMUW010000084">
    <property type="protein sequence ID" value="EGQ9137959.1"/>
    <property type="molecule type" value="Genomic_DNA"/>
</dbReference>
<keyword evidence="2" id="KW-0680">Restriction system</keyword>
<feature type="domain" description="Type I restriction modification DNA specificity" evidence="4">
    <location>
        <begin position="88"/>
        <end position="231"/>
    </location>
</feature>
<keyword evidence="5" id="KW-0378">Hydrolase</keyword>
<evidence type="ECO:0000256" key="2">
    <source>
        <dbReference type="ARBA" id="ARBA00022747"/>
    </source>
</evidence>
<dbReference type="GO" id="GO:0003677">
    <property type="term" value="F:DNA binding"/>
    <property type="evidence" value="ECO:0007669"/>
    <property type="project" value="UniProtKB-KW"/>
</dbReference>
<dbReference type="PANTHER" id="PTHR30408">
    <property type="entry name" value="TYPE-1 RESTRICTION ENZYME ECOKI SPECIFICITY PROTEIN"/>
    <property type="match status" value="1"/>
</dbReference>
<evidence type="ECO:0000313" key="6">
    <source>
        <dbReference type="Proteomes" id="UP000714625"/>
    </source>
</evidence>
<accession>A0AA36UUR6</accession>
<dbReference type="AlphaFoldDB" id="A0AA36UUR6"/>
<gene>
    <name evidence="5" type="ORF">GHY86_22845</name>
</gene>
<dbReference type="CDD" id="cd17243">
    <property type="entry name" value="RMtype1_S_AchA6I-TRD2-CR2_like"/>
    <property type="match status" value="1"/>
</dbReference>
<dbReference type="Pfam" id="PF01420">
    <property type="entry name" value="Methylase_S"/>
    <property type="match status" value="1"/>
</dbReference>
<dbReference type="InterPro" id="IPR052021">
    <property type="entry name" value="Type-I_RS_S_subunit"/>
</dbReference>
<dbReference type="PANTHER" id="PTHR30408:SF12">
    <property type="entry name" value="TYPE I RESTRICTION ENZYME MJAVIII SPECIFICITY SUBUNIT"/>
    <property type="match status" value="1"/>
</dbReference>
<comment type="caution">
    <text evidence="5">The sequence shown here is derived from an EMBL/GenBank/DDBJ whole genome shotgun (WGS) entry which is preliminary data.</text>
</comment>
<evidence type="ECO:0000256" key="3">
    <source>
        <dbReference type="ARBA" id="ARBA00023125"/>
    </source>
</evidence>
<dbReference type="InterPro" id="IPR044946">
    <property type="entry name" value="Restrct_endonuc_typeI_TRD_sf"/>
</dbReference>
<comment type="similarity">
    <text evidence="1">Belongs to the type-I restriction system S methylase family.</text>
</comment>
<dbReference type="Gene3D" id="3.90.220.20">
    <property type="entry name" value="DNA methylase specificity domains"/>
    <property type="match status" value="2"/>
</dbReference>
<proteinExistence type="inferred from homology"/>
<keyword evidence="3" id="KW-0238">DNA-binding</keyword>
<sequence length="292" mass="32446">MDYAVNLPPINIQKKIAGYLYDLELKINNNKAMNQTLEKLAQRIFKSWFIDFDPVKANKEGLPFDGLSPEIQALFPSEFEDSELGMIPKGWEVTPLSKVVKLTGGGTPKRSEPSYWNGEIPWFSMKDAPENGEVFVIDTEEKITELGLQKSSTKLLPRGTTIITARGTVGKLALVATDMCMNQSCYGVRGTEVGDYFNYFNLKQAISTLKQNVHGAVFDTITTNTFDTYSFAFSGSEIANAYNELIAPLLEKSEINARQNITLTRLRDRLLPKLVSGQISVGEVAQELAEAV</sequence>
<keyword evidence="5" id="KW-0255">Endonuclease</keyword>
<dbReference type="GO" id="GO:0009307">
    <property type="term" value="P:DNA restriction-modification system"/>
    <property type="evidence" value="ECO:0007669"/>
    <property type="project" value="UniProtKB-KW"/>
</dbReference>
<protein>
    <submittedName>
        <fullName evidence="5">Restriction endonuclease subunit S</fullName>
    </submittedName>
</protein>
<evidence type="ECO:0000259" key="4">
    <source>
        <dbReference type="Pfam" id="PF01420"/>
    </source>
</evidence>
<evidence type="ECO:0000256" key="1">
    <source>
        <dbReference type="ARBA" id="ARBA00010923"/>
    </source>
</evidence>
<reference evidence="5" key="1">
    <citation type="submission" date="2019-11" db="EMBL/GenBank/DDBJ databases">
        <authorList>
            <consortium name="PulseNet: The National Subtyping Network for Foodborne Disease Surveillance"/>
            <person name="Tarr C.L."/>
            <person name="Trees E."/>
            <person name="Katz L.S."/>
            <person name="Carleton-Romer H.A."/>
            <person name="Stroika S."/>
            <person name="Kucerova Z."/>
            <person name="Roache K.F."/>
            <person name="Sabol A.L."/>
            <person name="Besser J."/>
            <person name="Gerner-Smidt P."/>
        </authorList>
    </citation>
    <scope>NUCLEOTIDE SEQUENCE</scope>
    <source>
        <strain evidence="5">PNUSAV001129</strain>
    </source>
</reference>
<organism evidence="5 6">
    <name type="scientific">Vibrio alginolyticus</name>
    <dbReference type="NCBI Taxonomy" id="663"/>
    <lineage>
        <taxon>Bacteria</taxon>
        <taxon>Pseudomonadati</taxon>
        <taxon>Pseudomonadota</taxon>
        <taxon>Gammaproteobacteria</taxon>
        <taxon>Vibrionales</taxon>
        <taxon>Vibrionaceae</taxon>
        <taxon>Vibrio</taxon>
    </lineage>
</organism>
<dbReference type="InterPro" id="IPR000055">
    <property type="entry name" value="Restrct_endonuc_typeI_TRD"/>
</dbReference>
<keyword evidence="5" id="KW-0540">Nuclease</keyword>
<dbReference type="SUPFAM" id="SSF116734">
    <property type="entry name" value="DNA methylase specificity domain"/>
    <property type="match status" value="2"/>
</dbReference>
<dbReference type="GO" id="GO:0004519">
    <property type="term" value="F:endonuclease activity"/>
    <property type="evidence" value="ECO:0007669"/>
    <property type="project" value="UniProtKB-KW"/>
</dbReference>
<dbReference type="Proteomes" id="UP000714625">
    <property type="component" value="Unassembled WGS sequence"/>
</dbReference>
<name>A0AA36UUR6_VIBAL</name>